<feature type="signal peptide" evidence="13">
    <location>
        <begin position="1"/>
        <end position="26"/>
    </location>
</feature>
<dbReference type="GO" id="GO:0015232">
    <property type="term" value="F:heme transmembrane transporter activity"/>
    <property type="evidence" value="ECO:0007669"/>
    <property type="project" value="InterPro"/>
</dbReference>
<dbReference type="Gene3D" id="2.40.170.20">
    <property type="entry name" value="TonB-dependent receptor, beta-barrel domain"/>
    <property type="match status" value="1"/>
</dbReference>
<evidence type="ECO:0000256" key="12">
    <source>
        <dbReference type="RuleBase" id="RU003357"/>
    </source>
</evidence>
<feature type="domain" description="TonB-dependent receptor plug" evidence="15">
    <location>
        <begin position="58"/>
        <end position="161"/>
    </location>
</feature>
<dbReference type="InterPro" id="IPR036942">
    <property type="entry name" value="Beta-barrel_TonB_sf"/>
</dbReference>
<evidence type="ECO:0000259" key="15">
    <source>
        <dbReference type="Pfam" id="PF07715"/>
    </source>
</evidence>
<dbReference type="InterPro" id="IPR010917">
    <property type="entry name" value="TonB_rcpt_CS"/>
</dbReference>
<evidence type="ECO:0000256" key="13">
    <source>
        <dbReference type="SAM" id="SignalP"/>
    </source>
</evidence>
<comment type="subcellular location">
    <subcellularLocation>
        <location evidence="1 10">Cell outer membrane</location>
        <topology evidence="1 10">Multi-pass membrane protein</topology>
    </subcellularLocation>
</comment>
<dbReference type="AlphaFoldDB" id="A0A081KGY9"/>
<evidence type="ECO:0000256" key="11">
    <source>
        <dbReference type="PROSITE-ProRule" id="PRU10144"/>
    </source>
</evidence>
<keyword evidence="4 10" id="KW-1134">Transmembrane beta strand</keyword>
<dbReference type="InterPro" id="IPR039426">
    <property type="entry name" value="TonB-dep_rcpt-like"/>
</dbReference>
<keyword evidence="7 12" id="KW-0798">TonB box</keyword>
<dbReference type="STRING" id="305900.GV64_24205"/>
<evidence type="ECO:0000256" key="7">
    <source>
        <dbReference type="ARBA" id="ARBA00023077"/>
    </source>
</evidence>
<dbReference type="NCBIfam" id="TIGR01786">
    <property type="entry name" value="TonB-hemlactrns"/>
    <property type="match status" value="1"/>
</dbReference>
<dbReference type="InterPro" id="IPR037066">
    <property type="entry name" value="Plug_dom_sf"/>
</dbReference>
<dbReference type="Pfam" id="PF00593">
    <property type="entry name" value="TonB_dep_Rec_b-barrel"/>
    <property type="match status" value="1"/>
</dbReference>
<dbReference type="Pfam" id="PF07715">
    <property type="entry name" value="Plug"/>
    <property type="match status" value="1"/>
</dbReference>
<dbReference type="eggNOG" id="COG4771">
    <property type="taxonomic scope" value="Bacteria"/>
</dbReference>
<evidence type="ECO:0008006" key="18">
    <source>
        <dbReference type="Google" id="ProtNLM"/>
    </source>
</evidence>
<keyword evidence="5 10" id="KW-0812">Transmembrane</keyword>
<keyword evidence="9 10" id="KW-0998">Cell outer membrane</keyword>
<keyword evidence="17" id="KW-1185">Reference proteome</keyword>
<dbReference type="GO" id="GO:0044718">
    <property type="term" value="P:siderophore transmembrane transport"/>
    <property type="evidence" value="ECO:0007669"/>
    <property type="project" value="TreeGrafter"/>
</dbReference>
<dbReference type="PROSITE" id="PS01156">
    <property type="entry name" value="TONB_DEPENDENT_REC_2"/>
    <property type="match status" value="1"/>
</dbReference>
<dbReference type="InterPro" id="IPR011276">
    <property type="entry name" value="TonB_haem/Hb_rcpt"/>
</dbReference>
<dbReference type="PANTHER" id="PTHR30069:SF41">
    <property type="entry name" value="HEME_HEMOPEXIN UTILIZATION PROTEIN C"/>
    <property type="match status" value="1"/>
</dbReference>
<evidence type="ECO:0000256" key="3">
    <source>
        <dbReference type="ARBA" id="ARBA00022448"/>
    </source>
</evidence>
<evidence type="ECO:0000256" key="9">
    <source>
        <dbReference type="ARBA" id="ARBA00023237"/>
    </source>
</evidence>
<gene>
    <name evidence="16" type="ORF">GV64_24205</name>
</gene>
<dbReference type="InterPro" id="IPR000531">
    <property type="entry name" value="Beta-barrel_TonB"/>
</dbReference>
<proteinExistence type="inferred from homology"/>
<dbReference type="PANTHER" id="PTHR30069">
    <property type="entry name" value="TONB-DEPENDENT OUTER MEMBRANE RECEPTOR"/>
    <property type="match status" value="1"/>
</dbReference>
<keyword evidence="3 10" id="KW-0813">Transport</keyword>
<evidence type="ECO:0000259" key="14">
    <source>
        <dbReference type="Pfam" id="PF00593"/>
    </source>
</evidence>
<dbReference type="Gene3D" id="2.170.130.10">
    <property type="entry name" value="TonB-dependent receptor, plug domain"/>
    <property type="match status" value="1"/>
</dbReference>
<dbReference type="CDD" id="cd01347">
    <property type="entry name" value="ligand_gated_channel"/>
    <property type="match status" value="1"/>
</dbReference>
<evidence type="ECO:0000256" key="1">
    <source>
        <dbReference type="ARBA" id="ARBA00004571"/>
    </source>
</evidence>
<evidence type="ECO:0000256" key="4">
    <source>
        <dbReference type="ARBA" id="ARBA00022452"/>
    </source>
</evidence>
<dbReference type="Proteomes" id="UP000027997">
    <property type="component" value="Unassembled WGS sequence"/>
</dbReference>
<dbReference type="SUPFAM" id="SSF56935">
    <property type="entry name" value="Porins"/>
    <property type="match status" value="1"/>
</dbReference>
<reference evidence="16 17" key="1">
    <citation type="submission" date="2014-06" db="EMBL/GenBank/DDBJ databases">
        <title>Whole Genome Sequences of Three Symbiotic Endozoicomonas Bacteria.</title>
        <authorList>
            <person name="Neave M.J."/>
            <person name="Apprill A."/>
            <person name="Voolstra C.R."/>
        </authorList>
    </citation>
    <scope>NUCLEOTIDE SEQUENCE [LARGE SCALE GENOMIC DNA]</scope>
    <source>
        <strain evidence="16 17">DSM 22380</strain>
    </source>
</reference>
<feature type="domain" description="TonB-dependent receptor-like beta-barrel" evidence="14">
    <location>
        <begin position="190"/>
        <end position="664"/>
    </location>
</feature>
<dbReference type="NCBIfam" id="TIGR01785">
    <property type="entry name" value="TonB-hemin"/>
    <property type="match status" value="1"/>
</dbReference>
<evidence type="ECO:0000313" key="17">
    <source>
        <dbReference type="Proteomes" id="UP000027997"/>
    </source>
</evidence>
<evidence type="ECO:0000256" key="8">
    <source>
        <dbReference type="ARBA" id="ARBA00023136"/>
    </source>
</evidence>
<feature type="chain" id="PRO_5001758965" description="Ligand-gated channel" evidence="13">
    <location>
        <begin position="27"/>
        <end position="692"/>
    </location>
</feature>
<evidence type="ECO:0000256" key="5">
    <source>
        <dbReference type="ARBA" id="ARBA00022692"/>
    </source>
</evidence>
<comment type="caution">
    <text evidence="16">The sequence shown here is derived from an EMBL/GenBank/DDBJ whole genome shotgun (WGS) entry which is preliminary data.</text>
</comment>
<dbReference type="InterPro" id="IPR010949">
    <property type="entry name" value="TonB_Hb/transfer/lactofer_rcpt"/>
</dbReference>
<evidence type="ECO:0000313" key="16">
    <source>
        <dbReference type="EMBL" id="KEI73415.1"/>
    </source>
</evidence>
<evidence type="ECO:0000256" key="10">
    <source>
        <dbReference type="PROSITE-ProRule" id="PRU01360"/>
    </source>
</evidence>
<dbReference type="EMBL" id="JOJP01000001">
    <property type="protein sequence ID" value="KEI73415.1"/>
    <property type="molecule type" value="Genomic_DNA"/>
</dbReference>
<dbReference type="GO" id="GO:0009279">
    <property type="term" value="C:cell outer membrane"/>
    <property type="evidence" value="ECO:0007669"/>
    <property type="project" value="UniProtKB-SubCell"/>
</dbReference>
<accession>A0A081KGY9</accession>
<evidence type="ECO:0000256" key="2">
    <source>
        <dbReference type="ARBA" id="ARBA00009810"/>
    </source>
</evidence>
<evidence type="ECO:0000256" key="6">
    <source>
        <dbReference type="ARBA" id="ARBA00022729"/>
    </source>
</evidence>
<protein>
    <recommendedName>
        <fullName evidence="18">Ligand-gated channel</fullName>
    </recommendedName>
</protein>
<feature type="short sequence motif" description="TonB C-terminal box" evidence="11">
    <location>
        <begin position="675"/>
        <end position="692"/>
    </location>
</feature>
<name>A0A081KGY9_9GAMM</name>
<organism evidence="16 17">
    <name type="scientific">Endozoicomonas elysicola</name>
    <dbReference type="NCBI Taxonomy" id="305900"/>
    <lineage>
        <taxon>Bacteria</taxon>
        <taxon>Pseudomonadati</taxon>
        <taxon>Pseudomonadota</taxon>
        <taxon>Gammaproteobacteria</taxon>
        <taxon>Oceanospirillales</taxon>
        <taxon>Endozoicomonadaceae</taxon>
        <taxon>Endozoicomonas</taxon>
    </lineage>
</organism>
<sequence length="692" mass="76178">MFPKNTLALAVMAATVSLASTQVVFAEEVAEKENKAQSKPVLLKQVTVTATRAEKDHSDVVQSIEVIDQAEIEQQQASSVPELMEYLPNVSVTGGPRGSAQGINIRGLGGTRVLQVVDGARQNFSNGHRGTYFTDPELLKSVEVVKGPSSSLWGSGAIGGVVVQNTKDAQDLLEDGKSLGGYVSQGYHSNNSRSLTSGAVYGIQGDVDWLLNGYYNDGENYELGNGQDLENSGSREQGGMAKLGWDVNNDSRFEFKAQHLLYNGLVPSNPAANEGTSSPLVERDSKSSNLSAAWLFDPESELIDGKLQLFYNDTRYKEDRISQGQKDDTRYKTNGLALTNLSMVNTIELVYGLDAYQNTITTVRDTTGSASDSRPEGLDGQSTTMGSFIQGSMPIARDWTLQAGVRYDHFSSEDNRSESDVTNKKQTDQALSPSVGVIWSANEWLTLTASYNEAFRAPGMEEMFSTGTHFSMGPFFKNEFVPNPDLKPEEAKNKELSARMEFNEILGGDELKLNASLFQNDVNNFINQITYDPQLVFGQLIDSKTTWINVEDAELKGFEIAGKYRIQNVEAGLSYGQTRGKDKSTGLALDNIPADKIVADLAYLAFQGDVKVGTRYTHVNDQNRVDPDNTVSQYEGYDLVDLYASYEPASGSLKGLKADFTIKNAADKYYRVAWQELYQPGRSYRLNLRYMF</sequence>
<comment type="similarity">
    <text evidence="2 10 12">Belongs to the TonB-dependent receptor family.</text>
</comment>
<keyword evidence="8 10" id="KW-0472">Membrane</keyword>
<dbReference type="InterPro" id="IPR012910">
    <property type="entry name" value="Plug_dom"/>
</dbReference>
<keyword evidence="6 13" id="KW-0732">Signal</keyword>
<dbReference type="PROSITE" id="PS52016">
    <property type="entry name" value="TONB_DEPENDENT_REC_3"/>
    <property type="match status" value="1"/>
</dbReference>
<dbReference type="GO" id="GO:0015344">
    <property type="term" value="F:siderophore uptake transmembrane transporter activity"/>
    <property type="evidence" value="ECO:0007669"/>
    <property type="project" value="TreeGrafter"/>
</dbReference>